<keyword evidence="3" id="KW-1185">Reference proteome</keyword>
<organism evidence="2 3">
    <name type="scientific">Amblyomma americanum</name>
    <name type="common">Lone star tick</name>
    <dbReference type="NCBI Taxonomy" id="6943"/>
    <lineage>
        <taxon>Eukaryota</taxon>
        <taxon>Metazoa</taxon>
        <taxon>Ecdysozoa</taxon>
        <taxon>Arthropoda</taxon>
        <taxon>Chelicerata</taxon>
        <taxon>Arachnida</taxon>
        <taxon>Acari</taxon>
        <taxon>Parasitiformes</taxon>
        <taxon>Ixodida</taxon>
        <taxon>Ixodoidea</taxon>
        <taxon>Ixodidae</taxon>
        <taxon>Amblyomminae</taxon>
        <taxon>Amblyomma</taxon>
    </lineage>
</organism>
<dbReference type="AlphaFoldDB" id="A0AAQ4FKW0"/>
<reference evidence="2 3" key="1">
    <citation type="journal article" date="2023" name="Arcadia Sci">
        <title>De novo assembly of a long-read Amblyomma americanum tick genome.</title>
        <authorList>
            <person name="Chou S."/>
            <person name="Poskanzer K.E."/>
            <person name="Rollins M."/>
            <person name="Thuy-Boun P.S."/>
        </authorList>
    </citation>
    <scope>NUCLEOTIDE SEQUENCE [LARGE SCALE GENOMIC DNA]</scope>
    <source>
        <strain evidence="2">F_SG_1</strain>
        <tissue evidence="2">Salivary glands</tissue>
    </source>
</reference>
<dbReference type="EMBL" id="JARKHS020001270">
    <property type="protein sequence ID" value="KAK8787934.1"/>
    <property type="molecule type" value="Genomic_DNA"/>
</dbReference>
<feature type="non-terminal residue" evidence="2">
    <location>
        <position position="1"/>
    </location>
</feature>
<sequence length="354" mass="38247">GCISGTAQPPGQGTARAELMGSTTAEPPADQFRERVAALRSLGGNDWLCLLNRMHRLQPAAQAPPSHPEKASSHCADKGESPAVGWSEVALPDWLLRVGLQQPSFQDQLQAQAKGHAPEWVMWCVCIEAQATSVVCTVANGAGLSLLELECVLGAGGAVVPQFGRCTTIAPCEMVHLLRGPHRCYLELRMGSAPNSTFLLLPASVEDTDDLVRRFAATFGLECQDKFTPQHVECVAAGTLSAVRFCGRVLLNDVGVGIVHYALVARKEIVIVVENVFSALRPFEVKRTWDVALPVVDVQLPEHWPSAVDSVDEFKKCGFGVAISFEGGEKFVARFQARDSRSQFLEAFLAARNS</sequence>
<dbReference type="Proteomes" id="UP001321473">
    <property type="component" value="Unassembled WGS sequence"/>
</dbReference>
<protein>
    <submittedName>
        <fullName evidence="2">Uncharacterized protein</fullName>
    </submittedName>
</protein>
<accession>A0AAQ4FKW0</accession>
<evidence type="ECO:0000313" key="2">
    <source>
        <dbReference type="EMBL" id="KAK8787934.1"/>
    </source>
</evidence>
<name>A0AAQ4FKW0_AMBAM</name>
<evidence type="ECO:0000313" key="3">
    <source>
        <dbReference type="Proteomes" id="UP001321473"/>
    </source>
</evidence>
<proteinExistence type="predicted"/>
<gene>
    <name evidence="2" type="ORF">V5799_022290</name>
</gene>
<feature type="compositionally biased region" description="Basic and acidic residues" evidence="1">
    <location>
        <begin position="67"/>
        <end position="80"/>
    </location>
</feature>
<comment type="caution">
    <text evidence="2">The sequence shown here is derived from an EMBL/GenBank/DDBJ whole genome shotgun (WGS) entry which is preliminary data.</text>
</comment>
<feature type="region of interest" description="Disordered" evidence="1">
    <location>
        <begin position="59"/>
        <end position="80"/>
    </location>
</feature>
<evidence type="ECO:0000256" key="1">
    <source>
        <dbReference type="SAM" id="MobiDB-lite"/>
    </source>
</evidence>